<reference evidence="1 2" key="1">
    <citation type="submission" date="2016-09" db="EMBL/GenBank/DDBJ databases">
        <authorList>
            <person name="Capua I."/>
            <person name="De Benedictis P."/>
            <person name="Joannis T."/>
            <person name="Lombin L.H."/>
            <person name="Cattoli G."/>
        </authorList>
    </citation>
    <scope>NUCLEOTIDE SEQUENCE [LARGE SCALE GENOMIC DNA]</scope>
    <source>
        <strain evidence="1 2">IMI 309357</strain>
    </source>
</reference>
<dbReference type="STRING" id="1209926.A0A1G4B626"/>
<sequence length="95" mass="10007">MDKIANMRLSDNRHMLKVHIAQIAVIHIVMGLSGAKLPLKSGPMTCTNTMSLGIACLKANAILDCVEPVFCGAVVLLSFQGNIQRCVGTIALSAG</sequence>
<name>A0A1G4B626_9PEZI</name>
<dbReference type="EMBL" id="MJBS01000064">
    <property type="protein sequence ID" value="OHE96899.1"/>
    <property type="molecule type" value="Genomic_DNA"/>
</dbReference>
<evidence type="ECO:0000313" key="1">
    <source>
        <dbReference type="EMBL" id="OHE96899.1"/>
    </source>
</evidence>
<keyword evidence="2" id="KW-1185">Reference proteome</keyword>
<protein>
    <submittedName>
        <fullName evidence="1">Uncharacterized protein</fullName>
    </submittedName>
</protein>
<dbReference type="RefSeq" id="XP_022474055.1">
    <property type="nucleotide sequence ID" value="XM_022619501.1"/>
</dbReference>
<dbReference type="OrthoDB" id="3436860at2759"/>
<dbReference type="Proteomes" id="UP000176998">
    <property type="component" value="Unassembled WGS sequence"/>
</dbReference>
<proteinExistence type="predicted"/>
<evidence type="ECO:0000313" key="2">
    <source>
        <dbReference type="Proteomes" id="UP000176998"/>
    </source>
</evidence>
<comment type="caution">
    <text evidence="1">The sequence shown here is derived from an EMBL/GenBank/DDBJ whole genome shotgun (WGS) entry which is preliminary data.</text>
</comment>
<organism evidence="1 2">
    <name type="scientific">Colletotrichum orchidophilum</name>
    <dbReference type="NCBI Taxonomy" id="1209926"/>
    <lineage>
        <taxon>Eukaryota</taxon>
        <taxon>Fungi</taxon>
        <taxon>Dikarya</taxon>
        <taxon>Ascomycota</taxon>
        <taxon>Pezizomycotina</taxon>
        <taxon>Sordariomycetes</taxon>
        <taxon>Hypocreomycetidae</taxon>
        <taxon>Glomerellales</taxon>
        <taxon>Glomerellaceae</taxon>
        <taxon>Colletotrichum</taxon>
    </lineage>
</organism>
<accession>A0A1G4B626</accession>
<dbReference type="GeneID" id="34561011"/>
<dbReference type="AlphaFoldDB" id="A0A1G4B626"/>
<gene>
    <name evidence="1" type="ORF">CORC01_07866</name>
</gene>